<dbReference type="AlphaFoldDB" id="A0A645GMX9"/>
<dbReference type="EC" id="2.7.8.-" evidence="1"/>
<dbReference type="Gene3D" id="3.30.870.10">
    <property type="entry name" value="Endonuclease Chain A"/>
    <property type="match status" value="1"/>
</dbReference>
<comment type="caution">
    <text evidence="1">The sequence shown here is derived from an EMBL/GenBank/DDBJ whole genome shotgun (WGS) entry which is preliminary data.</text>
</comment>
<dbReference type="SUPFAM" id="SSF56024">
    <property type="entry name" value="Phospholipase D/nuclease"/>
    <property type="match status" value="1"/>
</dbReference>
<protein>
    <submittedName>
        <fullName evidence="1">Cardiolipin synthase</fullName>
        <ecNumber evidence="1">2.7.8.-</ecNumber>
    </submittedName>
</protein>
<dbReference type="EMBL" id="VSSQ01078438">
    <property type="protein sequence ID" value="MPN28227.1"/>
    <property type="molecule type" value="Genomic_DNA"/>
</dbReference>
<name>A0A645GMX9_9ZZZZ</name>
<proteinExistence type="predicted"/>
<evidence type="ECO:0000313" key="1">
    <source>
        <dbReference type="EMBL" id="MPN28227.1"/>
    </source>
</evidence>
<gene>
    <name evidence="1" type="primary">cls_12</name>
    <name evidence="1" type="ORF">SDC9_175668</name>
</gene>
<sequence>MDIRSFSLNFEVNAFIYEPETVQRLEADFYNDLKECTEITREWYNSRGKLFRFKEAISRLISPMI</sequence>
<accession>A0A645GMX9</accession>
<reference evidence="1" key="1">
    <citation type="submission" date="2019-08" db="EMBL/GenBank/DDBJ databases">
        <authorList>
            <person name="Kucharzyk K."/>
            <person name="Murdoch R.W."/>
            <person name="Higgins S."/>
            <person name="Loffler F."/>
        </authorList>
    </citation>
    <scope>NUCLEOTIDE SEQUENCE</scope>
</reference>
<keyword evidence="1" id="KW-0808">Transferase</keyword>
<dbReference type="GO" id="GO:0016740">
    <property type="term" value="F:transferase activity"/>
    <property type="evidence" value="ECO:0007669"/>
    <property type="project" value="UniProtKB-KW"/>
</dbReference>
<organism evidence="1">
    <name type="scientific">bioreactor metagenome</name>
    <dbReference type="NCBI Taxonomy" id="1076179"/>
    <lineage>
        <taxon>unclassified sequences</taxon>
        <taxon>metagenomes</taxon>
        <taxon>ecological metagenomes</taxon>
    </lineage>
</organism>